<evidence type="ECO:0000313" key="4">
    <source>
        <dbReference type="Proteomes" id="UP000243524"/>
    </source>
</evidence>
<reference evidence="3 4" key="1">
    <citation type="submission" date="2017-06" db="EMBL/GenBank/DDBJ databases">
        <title>the draft geome sequence of Illustriluteabacillus marina B3227.</title>
        <authorList>
            <person name="He R.-H."/>
            <person name="Du Z.-J."/>
        </authorList>
    </citation>
    <scope>NUCLEOTIDE SEQUENCE [LARGE SCALE GENOMIC DNA]</scope>
    <source>
        <strain evidence="3 4">B3227</strain>
    </source>
</reference>
<dbReference type="OrthoDB" id="9815550at2"/>
<dbReference type="CDD" id="cd03801">
    <property type="entry name" value="GT4_PimA-like"/>
    <property type="match status" value="1"/>
</dbReference>
<evidence type="ECO:0000313" key="3">
    <source>
        <dbReference type="EMBL" id="PKR77787.1"/>
    </source>
</evidence>
<gene>
    <name evidence="3" type="ORF">CEY16_07600</name>
</gene>
<sequence length="386" mass="43139">MKILLTTIFQYPHEGGMSTHISMLKKGLEKSGHQVTVLSSSDINKVIQTSIKGCGYLMNRLSVGAGQLYGDLGRMNALKLALRKIAGSYDVINTQDIFATIAAQRIHDNVVLTLHGYYSYEATSRGALKEGSPFFKKAIDYEKEAYESAGEIICVDNRLKEHVKRNTKIEPTVIKNFIDPSGFTSTNNVTNKLRVEYNLPDNKKIILVPRRLTEKNGVIYPLLALEKLITEYPDILLVYAGTGEMMDKLKQLTFQLDLKQQVRLLGSVPHQLMPSLYQLSNIVVVPSIHSKGVEEATSISALEGMLSKTPVIAGAVGGLKELITHNENGLLFSDRNIVELAVHIRSILNDQELREKLTHNAYEHVLSNHTVEKVAEEYLFAYKKNQ</sequence>
<feature type="domain" description="Glycosyl transferase family 1" evidence="1">
    <location>
        <begin position="191"/>
        <end position="363"/>
    </location>
</feature>
<keyword evidence="4" id="KW-1185">Reference proteome</keyword>
<accession>A0A2I0QTW9</accession>
<keyword evidence="3" id="KW-0808">Transferase</keyword>
<organism evidence="3 4">
    <name type="scientific">Halalkalibacillus sediminis</name>
    <dbReference type="NCBI Taxonomy" id="2018042"/>
    <lineage>
        <taxon>Bacteria</taxon>
        <taxon>Bacillati</taxon>
        <taxon>Bacillota</taxon>
        <taxon>Bacilli</taxon>
        <taxon>Bacillales</taxon>
        <taxon>Bacillaceae</taxon>
        <taxon>Halalkalibacillus</taxon>
    </lineage>
</organism>
<dbReference type="Proteomes" id="UP000243524">
    <property type="component" value="Unassembled WGS sequence"/>
</dbReference>
<dbReference type="RefSeq" id="WP_101331395.1">
    <property type="nucleotide sequence ID" value="NZ_PJNH01000002.1"/>
</dbReference>
<feature type="domain" description="Glycosyltransferase subfamily 4-like N-terminal" evidence="2">
    <location>
        <begin position="15"/>
        <end position="180"/>
    </location>
</feature>
<dbReference type="SUPFAM" id="SSF53756">
    <property type="entry name" value="UDP-Glycosyltransferase/glycogen phosphorylase"/>
    <property type="match status" value="1"/>
</dbReference>
<dbReference type="EMBL" id="PJNH01000002">
    <property type="protein sequence ID" value="PKR77787.1"/>
    <property type="molecule type" value="Genomic_DNA"/>
</dbReference>
<dbReference type="InterPro" id="IPR028098">
    <property type="entry name" value="Glyco_trans_4-like_N"/>
</dbReference>
<proteinExistence type="predicted"/>
<dbReference type="PANTHER" id="PTHR12526">
    <property type="entry name" value="GLYCOSYLTRANSFERASE"/>
    <property type="match status" value="1"/>
</dbReference>
<dbReference type="Pfam" id="PF13439">
    <property type="entry name" value="Glyco_transf_4"/>
    <property type="match status" value="1"/>
</dbReference>
<comment type="caution">
    <text evidence="3">The sequence shown here is derived from an EMBL/GenBank/DDBJ whole genome shotgun (WGS) entry which is preliminary data.</text>
</comment>
<evidence type="ECO:0000259" key="1">
    <source>
        <dbReference type="Pfam" id="PF00534"/>
    </source>
</evidence>
<dbReference type="PANTHER" id="PTHR12526:SF638">
    <property type="entry name" value="SPORE COAT PROTEIN SA"/>
    <property type="match status" value="1"/>
</dbReference>
<evidence type="ECO:0000259" key="2">
    <source>
        <dbReference type="Pfam" id="PF13439"/>
    </source>
</evidence>
<name>A0A2I0QTW9_9BACI</name>
<dbReference type="InterPro" id="IPR001296">
    <property type="entry name" value="Glyco_trans_1"/>
</dbReference>
<dbReference type="Gene3D" id="3.40.50.2000">
    <property type="entry name" value="Glycogen Phosphorylase B"/>
    <property type="match status" value="2"/>
</dbReference>
<protein>
    <submittedName>
        <fullName evidence="3">Glycosyltransferase family 1 protein</fullName>
    </submittedName>
</protein>
<dbReference type="AlphaFoldDB" id="A0A2I0QTW9"/>
<dbReference type="Pfam" id="PF00534">
    <property type="entry name" value="Glycos_transf_1"/>
    <property type="match status" value="1"/>
</dbReference>
<dbReference type="GO" id="GO:0016757">
    <property type="term" value="F:glycosyltransferase activity"/>
    <property type="evidence" value="ECO:0007669"/>
    <property type="project" value="InterPro"/>
</dbReference>